<keyword evidence="6" id="KW-0276">Fatty acid metabolism</keyword>
<keyword evidence="9" id="KW-0496">Mitochondrion</keyword>
<evidence type="ECO:0000256" key="3">
    <source>
        <dbReference type="ARBA" id="ARBA00013258"/>
    </source>
</evidence>
<comment type="pathway">
    <text evidence="2">Lipid metabolism; fatty acid biosynthesis.</text>
</comment>
<dbReference type="FunFam" id="3.30.70.250:FF:000005">
    <property type="entry name" value="Malonyl-CoA-acyl carrier protein transacylase, mitochondrial"/>
    <property type="match status" value="1"/>
</dbReference>
<keyword evidence="4" id="KW-0444">Lipid biosynthesis</keyword>
<dbReference type="GO" id="GO:0005739">
    <property type="term" value="C:mitochondrion"/>
    <property type="evidence" value="ECO:0007669"/>
    <property type="project" value="UniProtKB-SubCell"/>
</dbReference>
<organism evidence="15">
    <name type="scientific">Lygus hesperus</name>
    <name type="common">Western plant bug</name>
    <dbReference type="NCBI Taxonomy" id="30085"/>
    <lineage>
        <taxon>Eukaryota</taxon>
        <taxon>Metazoa</taxon>
        <taxon>Ecdysozoa</taxon>
        <taxon>Arthropoda</taxon>
        <taxon>Hexapoda</taxon>
        <taxon>Insecta</taxon>
        <taxon>Pterygota</taxon>
        <taxon>Neoptera</taxon>
        <taxon>Paraneoptera</taxon>
        <taxon>Hemiptera</taxon>
        <taxon>Heteroptera</taxon>
        <taxon>Panheteroptera</taxon>
        <taxon>Cimicomorpha</taxon>
        <taxon>Miridae</taxon>
        <taxon>Mirini</taxon>
        <taxon>Lygus</taxon>
    </lineage>
</organism>
<dbReference type="GO" id="GO:0006633">
    <property type="term" value="P:fatty acid biosynthetic process"/>
    <property type="evidence" value="ECO:0007669"/>
    <property type="project" value="UniProtKB-UniPathway"/>
</dbReference>
<comment type="subcellular location">
    <subcellularLocation>
        <location evidence="1">Mitochondrion</location>
    </subcellularLocation>
</comment>
<dbReference type="InterPro" id="IPR016036">
    <property type="entry name" value="Malonyl_transacylase_ACP-bd"/>
</dbReference>
<evidence type="ECO:0000256" key="10">
    <source>
        <dbReference type="ARBA" id="ARBA00023160"/>
    </source>
</evidence>
<dbReference type="Pfam" id="PF00698">
    <property type="entry name" value="Acyl_transf_1"/>
    <property type="match status" value="1"/>
</dbReference>
<dbReference type="AlphaFoldDB" id="A0A0A9XEM3"/>
<evidence type="ECO:0000256" key="5">
    <source>
        <dbReference type="ARBA" id="ARBA00022679"/>
    </source>
</evidence>
<reference evidence="15" key="2">
    <citation type="submission" date="2014-07" db="EMBL/GenBank/DDBJ databases">
        <authorList>
            <person name="Hull J."/>
        </authorList>
    </citation>
    <scope>NUCLEOTIDE SEQUENCE</scope>
</reference>
<dbReference type="InterPro" id="IPR001227">
    <property type="entry name" value="Ac_transferase_dom_sf"/>
</dbReference>
<evidence type="ECO:0000259" key="14">
    <source>
        <dbReference type="SMART" id="SM00827"/>
    </source>
</evidence>
<evidence type="ECO:0000256" key="11">
    <source>
        <dbReference type="ARBA" id="ARBA00061523"/>
    </source>
</evidence>
<dbReference type="InterPro" id="IPR014043">
    <property type="entry name" value="Acyl_transferase_dom"/>
</dbReference>
<dbReference type="SUPFAM" id="SSF52151">
    <property type="entry name" value="FabD/lysophospholipase-like"/>
    <property type="match status" value="1"/>
</dbReference>
<dbReference type="SMART" id="SM00827">
    <property type="entry name" value="PKS_AT"/>
    <property type="match status" value="1"/>
</dbReference>
<dbReference type="PANTHER" id="PTHR47170:SF2">
    <property type="entry name" value="MALONYL-COA:ACP TRANSACYLASE (MAT) DOMAIN-CONTAINING PROTEIN"/>
    <property type="match status" value="1"/>
</dbReference>
<evidence type="ECO:0000256" key="9">
    <source>
        <dbReference type="ARBA" id="ARBA00023128"/>
    </source>
</evidence>
<comment type="similarity">
    <text evidence="11">Belongs to the type II malonyltransferase family.</text>
</comment>
<dbReference type="InterPro" id="IPR016035">
    <property type="entry name" value="Acyl_Trfase/lysoPLipase"/>
</dbReference>
<evidence type="ECO:0000256" key="7">
    <source>
        <dbReference type="ARBA" id="ARBA00022946"/>
    </source>
</evidence>
<dbReference type="PANTHER" id="PTHR47170">
    <property type="entry name" value="MALONYL-COA ACP TRANSACYLASE, ACP-BINDING"/>
    <property type="match status" value="1"/>
</dbReference>
<evidence type="ECO:0000256" key="13">
    <source>
        <dbReference type="SAM" id="MobiDB-lite"/>
    </source>
</evidence>
<dbReference type="GO" id="GO:0004314">
    <property type="term" value="F:[acyl-carrier-protein] S-malonyltransferase activity"/>
    <property type="evidence" value="ECO:0007669"/>
    <property type="project" value="UniProtKB-EC"/>
</dbReference>
<feature type="region of interest" description="Disordered" evidence="13">
    <location>
        <begin position="29"/>
        <end position="55"/>
    </location>
</feature>
<evidence type="ECO:0000256" key="1">
    <source>
        <dbReference type="ARBA" id="ARBA00004173"/>
    </source>
</evidence>
<feature type="domain" description="Malonyl-CoA:ACP transacylase (MAT)" evidence="14">
    <location>
        <begin position="112"/>
        <end position="417"/>
    </location>
</feature>
<dbReference type="UniPathway" id="UPA00094"/>
<dbReference type="EMBL" id="GBHO01025150">
    <property type="protein sequence ID" value="JAG18454.1"/>
    <property type="molecule type" value="Transcribed_RNA"/>
</dbReference>
<gene>
    <name evidence="15" type="primary">beg</name>
    <name evidence="15" type="ORF">CM83_49942</name>
</gene>
<keyword evidence="10" id="KW-0275">Fatty acid biosynthesis</keyword>
<dbReference type="Gene3D" id="3.40.366.10">
    <property type="entry name" value="Malonyl-Coenzyme A Acyl Carrier Protein, domain 2"/>
    <property type="match status" value="1"/>
</dbReference>
<keyword evidence="8" id="KW-0443">Lipid metabolism</keyword>
<evidence type="ECO:0000256" key="6">
    <source>
        <dbReference type="ARBA" id="ARBA00022832"/>
    </source>
</evidence>
<evidence type="ECO:0000256" key="8">
    <source>
        <dbReference type="ARBA" id="ARBA00023098"/>
    </source>
</evidence>
<dbReference type="Gene3D" id="3.30.70.250">
    <property type="entry name" value="Malonyl-CoA ACP transacylase, ACP-binding"/>
    <property type="match status" value="1"/>
</dbReference>
<dbReference type="EC" id="2.3.1.39" evidence="3"/>
<evidence type="ECO:0000256" key="4">
    <source>
        <dbReference type="ARBA" id="ARBA00022516"/>
    </source>
</evidence>
<proteinExistence type="inferred from homology"/>
<evidence type="ECO:0000256" key="2">
    <source>
        <dbReference type="ARBA" id="ARBA00005194"/>
    </source>
</evidence>
<dbReference type="InterPro" id="IPR052760">
    <property type="entry name" value="Mitochondrial_malonyltrans"/>
</dbReference>
<keyword evidence="5" id="KW-0808">Transferase</keyword>
<evidence type="ECO:0000313" key="15">
    <source>
        <dbReference type="EMBL" id="JAG18454.1"/>
    </source>
</evidence>
<reference evidence="15" key="1">
    <citation type="journal article" date="2014" name="PLoS ONE">
        <title>Transcriptome-Based Identification of ABC Transporters in the Western Tarnished Plant Bug Lygus hesperus.</title>
        <authorList>
            <person name="Hull J.J."/>
            <person name="Chaney K."/>
            <person name="Geib S.M."/>
            <person name="Fabrick J.A."/>
            <person name="Brent C.S."/>
            <person name="Walsh D."/>
            <person name="Lavine L.C."/>
        </authorList>
    </citation>
    <scope>NUCLEOTIDE SEQUENCE</scope>
</reference>
<sequence>MASVLSLARPSLGRLLGAAGRREQIRSLRGNSGAAAVSNDSHESSKGTADGNSGDRDVKRLLEEAASFEDDIPTKGEDAWATSPYPKGAVIRSQGLRSLRPLVDPKETSVILFPGQGTQYVGMGKDLTRFPAARDLFKEASQILGYDLLKLCKEGPVQKLNRTEFAQPAILVCSLAALEMLKEERPSVIENCIATAGFSLGELTALVFAEVLSFAKAVKLVKIRGEAMQAAAEMYKGAMATVLYGPDSKIGFACLRAKEYAASRGEEVPYCGVANYLFPHCKILAGSEEAIKFLEENKAEFKLKRIKRLPVSGAFHSPLMAPAVEVFRKALNKVPMQDPVLAVHSNVDGKIYRDAGHVRKQLPKQILAPVKWEQTLHILYERPADVDFPKTFECGPGTSLSTILKNVNLKASNSCINVPA</sequence>
<accession>A0A0A9XEM3</accession>
<dbReference type="SUPFAM" id="SSF55048">
    <property type="entry name" value="Probable ACP-binding domain of malonyl-CoA ACP transacylase"/>
    <property type="match status" value="1"/>
</dbReference>
<evidence type="ECO:0000256" key="12">
    <source>
        <dbReference type="ARBA" id="ARBA00077751"/>
    </source>
</evidence>
<keyword evidence="7" id="KW-0809">Transit peptide</keyword>
<name>A0A0A9XEM3_LYGHE</name>
<protein>
    <recommendedName>
        <fullName evidence="3">[acyl-carrier-protein] S-malonyltransferase</fullName>
        <ecNumber evidence="3">2.3.1.39</ecNumber>
    </recommendedName>
    <alternativeName>
        <fullName evidence="12">[Acyl-carrier-protein] malonyltransferase</fullName>
    </alternativeName>
</protein>